<evidence type="ECO:0000259" key="1">
    <source>
        <dbReference type="PROSITE" id="PS51459"/>
    </source>
</evidence>
<dbReference type="SUPFAM" id="SSF140931">
    <property type="entry name" value="Fic-like"/>
    <property type="match status" value="1"/>
</dbReference>
<dbReference type="Gene3D" id="1.10.3290.10">
    <property type="entry name" value="Fido-like domain"/>
    <property type="match status" value="1"/>
</dbReference>
<dbReference type="OrthoDB" id="9807853at2"/>
<proteinExistence type="predicted"/>
<organism evidence="2 3">
    <name type="scientific">Levilactobacillus spicheri</name>
    <dbReference type="NCBI Taxonomy" id="216463"/>
    <lineage>
        <taxon>Bacteria</taxon>
        <taxon>Bacillati</taxon>
        <taxon>Bacillota</taxon>
        <taxon>Bacilli</taxon>
        <taxon>Lactobacillales</taxon>
        <taxon>Lactobacillaceae</taxon>
        <taxon>Levilactobacillus</taxon>
    </lineage>
</organism>
<dbReference type="STRING" id="216463.VC81_00520"/>
<dbReference type="RefSeq" id="WP_045806188.1">
    <property type="nucleotide sequence ID" value="NZ_JZCR01000002.1"/>
</dbReference>
<evidence type="ECO:0000313" key="2">
    <source>
        <dbReference type="EMBL" id="KJW13990.1"/>
    </source>
</evidence>
<name>A0A0F3RVR7_9LACO</name>
<dbReference type="Proteomes" id="UP000033491">
    <property type="component" value="Unassembled WGS sequence"/>
</dbReference>
<dbReference type="EMBL" id="JZCR01000002">
    <property type="protein sequence ID" value="KJW13990.1"/>
    <property type="molecule type" value="Genomic_DNA"/>
</dbReference>
<protein>
    <recommendedName>
        <fullName evidence="1">Fido domain-containing protein</fullName>
    </recommendedName>
</protein>
<dbReference type="InterPro" id="IPR003812">
    <property type="entry name" value="Fido"/>
</dbReference>
<accession>A0A0F3RVR7</accession>
<dbReference type="AlphaFoldDB" id="A0A0F3RVR7"/>
<evidence type="ECO:0000313" key="3">
    <source>
        <dbReference type="Proteomes" id="UP000033491"/>
    </source>
</evidence>
<gene>
    <name evidence="2" type="ORF">VC81_00520</name>
</gene>
<comment type="caution">
    <text evidence="2">The sequence shown here is derived from an EMBL/GenBank/DDBJ whole genome shotgun (WGS) entry which is preliminary data.</text>
</comment>
<dbReference type="InterPro" id="IPR036597">
    <property type="entry name" value="Fido-like_dom_sf"/>
</dbReference>
<dbReference type="Pfam" id="PF02661">
    <property type="entry name" value="Fic"/>
    <property type="match status" value="1"/>
</dbReference>
<reference evidence="2 3" key="1">
    <citation type="submission" date="2015-03" db="EMBL/GenBank/DDBJ databases">
        <authorList>
            <person name="Zheng J."/>
            <person name="Ganezle M."/>
        </authorList>
    </citation>
    <scope>NUCLEOTIDE SEQUENCE [LARGE SCALE GENOMIC DNA]</scope>
    <source>
        <strain evidence="2 3">LP38</strain>
    </source>
</reference>
<dbReference type="PROSITE" id="PS51459">
    <property type="entry name" value="FIDO"/>
    <property type="match status" value="1"/>
</dbReference>
<sequence>MNFPDSYAFDQTAETVWVKQHLSSLITVAGRLDGLGAADLVADAPAAQRLARAYQGMADRTTPLTALDVLAVNQLISTGTVGPGELRSTALPGAAGELPLPRRDQTLRQLTAILTAPRSATERAMDLALYLSRWQPFADGNQRTAWVAANGLMMAAGAGLLLPPLERLDWYTRQLHQYCRAGRALEIKQWLYRNAVWGPADYRVAAQPRRSYQNHYSPLTTPFTKN</sequence>
<feature type="domain" description="Fido" evidence="1">
    <location>
        <begin position="64"/>
        <end position="193"/>
    </location>
</feature>
<dbReference type="PATRIC" id="fig|216463.3.peg.1086"/>